<gene>
    <name evidence="5" type="ORF">PSANT_03593</name>
</gene>
<keyword evidence="6" id="KW-1185">Reference proteome</keyword>
<organism evidence="5 6">
    <name type="scientific">Pseudozyma antarctica</name>
    <name type="common">Yeast</name>
    <name type="synonym">Candida antarctica</name>
    <dbReference type="NCBI Taxonomy" id="84753"/>
    <lineage>
        <taxon>Eukaryota</taxon>
        <taxon>Fungi</taxon>
        <taxon>Dikarya</taxon>
        <taxon>Basidiomycota</taxon>
        <taxon>Ustilaginomycotina</taxon>
        <taxon>Ustilaginomycetes</taxon>
        <taxon>Ustilaginales</taxon>
        <taxon>Ustilaginaceae</taxon>
        <taxon>Moesziomyces</taxon>
    </lineage>
</organism>
<name>A0A5C3FQU5_PSEA2</name>
<feature type="region of interest" description="Disordered" evidence="4">
    <location>
        <begin position="493"/>
        <end position="520"/>
    </location>
</feature>
<evidence type="ECO:0000256" key="3">
    <source>
        <dbReference type="PROSITE-ProRule" id="PRU00221"/>
    </source>
</evidence>
<feature type="region of interest" description="Disordered" evidence="4">
    <location>
        <begin position="555"/>
        <end position="576"/>
    </location>
</feature>
<dbReference type="GO" id="GO:0035861">
    <property type="term" value="C:site of double-strand break"/>
    <property type="evidence" value="ECO:0007669"/>
    <property type="project" value="TreeGrafter"/>
</dbReference>
<comment type="caution">
    <text evidence="5">The sequence shown here is derived from an EMBL/GenBank/DDBJ whole genome shotgun (WGS) entry which is preliminary data.</text>
</comment>
<keyword evidence="1 3" id="KW-0853">WD repeat</keyword>
<dbReference type="PRINTS" id="PR00320">
    <property type="entry name" value="GPROTEINBRPT"/>
</dbReference>
<accession>A0A5C3FQU5</accession>
<dbReference type="InterPro" id="IPR001680">
    <property type="entry name" value="WD40_rpt"/>
</dbReference>
<dbReference type="SUPFAM" id="SSF50978">
    <property type="entry name" value="WD40 repeat-like"/>
    <property type="match status" value="1"/>
</dbReference>
<protein>
    <submittedName>
        <fullName evidence="5">Uncharacterized protein</fullName>
    </submittedName>
</protein>
<dbReference type="Gene3D" id="2.130.10.10">
    <property type="entry name" value="YVTN repeat-like/Quinoprotein amine dehydrogenase"/>
    <property type="match status" value="2"/>
</dbReference>
<sequence>MDEAALRAMMPMSFGKKPAKKTVASPRADAAAPVSAASSSTLSASVLGKRPAQPSPDAEEDDGLTPEERHANAEAEQRDRERRAQGLADSDDDNDDSDDDVGPPPPPPAASHAPPKRDVRLPPLESVTTFSGVHTKTLSALAVDSAGARFALGSYDYTLSLYDYGGMNASLSPFRTFEPGGSAPVVDLSFSRDAASLLVVSSTSQAKVYSRDGAQMAECAKGDPYLRDMRHTNGHVASLTAGVFHPNDANRFVTAAEDSTVRIWDVETAPRKQVDTVVLKSKARGTRTKVTALTVTPDELLVAAARDGSLNYWDLRANLNARPRGTVEHAHAADSVTSSVAVRSDGRTLATRGGDDTVKLWDLRSFRSPLAVREDMPTTSPHASVLFDPYGGDTVIVGTADDGGQLRVLSAVDISTLHVHAVASPVRMVWNGATDHFYATSRSGTLSVLHSARSTRGITLALARPAKASSQVDSYPVDVGEAGMSEAAKRRKLAKTRRDAAASHMPQPPVAGPGSAGRIGSAANTHLVQSLYKQPQVHEDPREALLKYADKEAKFTKAWEKTQPKPIYDNQEDQTQ</sequence>
<dbReference type="AlphaFoldDB" id="A0A5C3FQU5"/>
<evidence type="ECO:0000256" key="2">
    <source>
        <dbReference type="ARBA" id="ARBA00022737"/>
    </source>
</evidence>
<dbReference type="Proteomes" id="UP000325008">
    <property type="component" value="Unassembled WGS sequence"/>
</dbReference>
<dbReference type="InterPro" id="IPR015943">
    <property type="entry name" value="WD40/YVTN_repeat-like_dom_sf"/>
</dbReference>
<evidence type="ECO:0000256" key="4">
    <source>
        <dbReference type="SAM" id="MobiDB-lite"/>
    </source>
</evidence>
<evidence type="ECO:0000256" key="1">
    <source>
        <dbReference type="ARBA" id="ARBA00022574"/>
    </source>
</evidence>
<keyword evidence="2" id="KW-0677">Repeat</keyword>
<dbReference type="SMART" id="SM00320">
    <property type="entry name" value="WD40"/>
    <property type="match status" value="5"/>
</dbReference>
<dbReference type="PROSITE" id="PS50294">
    <property type="entry name" value="WD_REPEATS_REGION"/>
    <property type="match status" value="1"/>
</dbReference>
<dbReference type="InterPro" id="IPR020472">
    <property type="entry name" value="WD40_PAC1"/>
</dbReference>
<feature type="repeat" description="WD" evidence="3">
    <location>
        <begin position="330"/>
        <end position="365"/>
    </location>
</feature>
<dbReference type="EMBL" id="OOIQ01000008">
    <property type="protein sequence ID" value="SPO45907.1"/>
    <property type="molecule type" value="Genomic_DNA"/>
</dbReference>
<feature type="repeat" description="WD" evidence="3">
    <location>
        <begin position="283"/>
        <end position="323"/>
    </location>
</feature>
<feature type="compositionally biased region" description="Acidic residues" evidence="4">
    <location>
        <begin position="89"/>
        <end position="101"/>
    </location>
</feature>
<dbReference type="PROSITE" id="PS50082">
    <property type="entry name" value="WD_REPEATS_2"/>
    <property type="match status" value="3"/>
</dbReference>
<feature type="repeat" description="WD" evidence="3">
    <location>
        <begin position="232"/>
        <end position="274"/>
    </location>
</feature>
<feature type="compositionally biased region" description="Basic and acidic residues" evidence="4">
    <location>
        <begin position="66"/>
        <end position="84"/>
    </location>
</feature>
<evidence type="ECO:0000313" key="5">
    <source>
        <dbReference type="EMBL" id="SPO45907.1"/>
    </source>
</evidence>
<dbReference type="PANTHER" id="PTHR16017">
    <property type="entry name" value="GASTRULATION DEFECTIVE PROTEIN 1-RELATED"/>
    <property type="match status" value="1"/>
</dbReference>
<evidence type="ECO:0000313" key="6">
    <source>
        <dbReference type="Proteomes" id="UP000325008"/>
    </source>
</evidence>
<dbReference type="OrthoDB" id="10264376at2759"/>
<dbReference type="InterPro" id="IPR051858">
    <property type="entry name" value="WD_repeat_GAD-1"/>
</dbReference>
<reference evidence="5" key="1">
    <citation type="submission" date="2018-03" db="EMBL/GenBank/DDBJ databases">
        <authorList>
            <person name="Guldener U."/>
        </authorList>
    </citation>
    <scope>NUCLEOTIDE SEQUENCE [LARGE SCALE GENOMIC DNA]</scope>
    <source>
        <strain evidence="5">ATCC34888</strain>
    </source>
</reference>
<feature type="region of interest" description="Disordered" evidence="4">
    <location>
        <begin position="1"/>
        <end position="121"/>
    </location>
</feature>
<dbReference type="PANTHER" id="PTHR16017:SF0">
    <property type="entry name" value="WD REPEAT-CONTAINING PROTEIN 70"/>
    <property type="match status" value="1"/>
</dbReference>
<dbReference type="InterPro" id="IPR036322">
    <property type="entry name" value="WD40_repeat_dom_sf"/>
</dbReference>
<feature type="compositionally biased region" description="Low complexity" evidence="4">
    <location>
        <begin position="22"/>
        <end position="47"/>
    </location>
</feature>
<dbReference type="Pfam" id="PF00400">
    <property type="entry name" value="WD40"/>
    <property type="match status" value="3"/>
</dbReference>
<proteinExistence type="predicted"/>
<dbReference type="GO" id="GO:0005634">
    <property type="term" value="C:nucleus"/>
    <property type="evidence" value="ECO:0007669"/>
    <property type="project" value="TreeGrafter"/>
</dbReference>